<reference evidence="2 3" key="1">
    <citation type="journal article" date="2017" name="Curr. Biol.">
        <title>The Evolution of Venom by Co-option of Single-Copy Genes.</title>
        <authorList>
            <person name="Martinson E.O."/>
            <person name="Mrinalini"/>
            <person name="Kelkar Y.D."/>
            <person name="Chang C.H."/>
            <person name="Werren J.H."/>
        </authorList>
    </citation>
    <scope>NUCLEOTIDE SEQUENCE [LARGE SCALE GENOMIC DNA]</scope>
    <source>
        <strain evidence="2 3">Alberta</strain>
        <tissue evidence="2">Whole body</tissue>
    </source>
</reference>
<sequence length="424" mass="48305">MSRLNAALVYSVMFFCCLDISVVKSVKIIQEWTADHYTRVNRPIIFKAKEEILVVDLPLKDTISFMSIDGVKINTCNFSIPSDSSYSLPLNDAMALGNGKIVVHNLMAKNLNNFDLYIILDPWDCSSMKTIEIVTGFSIEDRSMIPYHDTFDLIYENRTFIHSPEFSVCRLPLHLRYNDQGESISLKHQLGPDTTTLSFRIQTVKPYDASEGYISTMASEDGLMVLLKHLDSNFRLVKQSILGSYNYDMVIGRIDNGVNFHSVASMTNDSISICFRINGLYRVPDAPHCTRERNRQSIFCQFFDARQGIGRLFIKLYETNGNVDFDVVNLPDGHAAVVRASYPDSGAEYYLHQVFKSGSMVEPVRIDFPGKSRFVKIIHLKDSKICLVAKSWIEEDNDIDYNLKFTHQSKVMKIITKCIDIFVP</sequence>
<evidence type="ECO:0000313" key="2">
    <source>
        <dbReference type="EMBL" id="OXU18918.1"/>
    </source>
</evidence>
<organism evidence="2 3">
    <name type="scientific">Trichomalopsis sarcophagae</name>
    <dbReference type="NCBI Taxonomy" id="543379"/>
    <lineage>
        <taxon>Eukaryota</taxon>
        <taxon>Metazoa</taxon>
        <taxon>Ecdysozoa</taxon>
        <taxon>Arthropoda</taxon>
        <taxon>Hexapoda</taxon>
        <taxon>Insecta</taxon>
        <taxon>Pterygota</taxon>
        <taxon>Neoptera</taxon>
        <taxon>Endopterygota</taxon>
        <taxon>Hymenoptera</taxon>
        <taxon>Apocrita</taxon>
        <taxon>Proctotrupomorpha</taxon>
        <taxon>Chalcidoidea</taxon>
        <taxon>Pteromalidae</taxon>
        <taxon>Pteromalinae</taxon>
        <taxon>Trichomalopsis</taxon>
    </lineage>
</organism>
<keyword evidence="3" id="KW-1185">Reference proteome</keyword>
<accession>A0A232EKS6</accession>
<gene>
    <name evidence="2" type="ORF">TSAR_011687</name>
</gene>
<feature type="chain" id="PRO_5012308276" evidence="1">
    <location>
        <begin position="26"/>
        <end position="424"/>
    </location>
</feature>
<dbReference type="Proteomes" id="UP000215335">
    <property type="component" value="Unassembled WGS sequence"/>
</dbReference>
<dbReference type="AlphaFoldDB" id="A0A232EKS6"/>
<feature type="signal peptide" evidence="1">
    <location>
        <begin position="1"/>
        <end position="25"/>
    </location>
</feature>
<name>A0A232EKS6_9HYME</name>
<dbReference type="EMBL" id="NNAY01003740">
    <property type="protein sequence ID" value="OXU18918.1"/>
    <property type="molecule type" value="Genomic_DNA"/>
</dbReference>
<proteinExistence type="predicted"/>
<protein>
    <submittedName>
        <fullName evidence="2">Uncharacterized protein</fullName>
    </submittedName>
</protein>
<keyword evidence="1" id="KW-0732">Signal</keyword>
<evidence type="ECO:0000313" key="3">
    <source>
        <dbReference type="Proteomes" id="UP000215335"/>
    </source>
</evidence>
<comment type="caution">
    <text evidence="2">The sequence shown here is derived from an EMBL/GenBank/DDBJ whole genome shotgun (WGS) entry which is preliminary data.</text>
</comment>
<evidence type="ECO:0000256" key="1">
    <source>
        <dbReference type="SAM" id="SignalP"/>
    </source>
</evidence>